<evidence type="ECO:0000256" key="1">
    <source>
        <dbReference type="SAM" id="Phobius"/>
    </source>
</evidence>
<gene>
    <name evidence="2" type="ORF">LCGC14_0013110</name>
</gene>
<evidence type="ECO:0000313" key="2">
    <source>
        <dbReference type="EMBL" id="KKO11807.1"/>
    </source>
</evidence>
<keyword evidence="1" id="KW-0812">Transmembrane</keyword>
<protein>
    <submittedName>
        <fullName evidence="2">Uncharacterized protein</fullName>
    </submittedName>
</protein>
<comment type="caution">
    <text evidence="2">The sequence shown here is derived from an EMBL/GenBank/DDBJ whole genome shotgun (WGS) entry which is preliminary data.</text>
</comment>
<name>A0A0F9YHS0_9ZZZZ</name>
<organism evidence="2">
    <name type="scientific">marine sediment metagenome</name>
    <dbReference type="NCBI Taxonomy" id="412755"/>
    <lineage>
        <taxon>unclassified sequences</taxon>
        <taxon>metagenomes</taxon>
        <taxon>ecological metagenomes</taxon>
    </lineage>
</organism>
<feature type="transmembrane region" description="Helical" evidence="1">
    <location>
        <begin position="9"/>
        <end position="29"/>
    </location>
</feature>
<accession>A0A0F9YHS0</accession>
<feature type="transmembrane region" description="Helical" evidence="1">
    <location>
        <begin position="143"/>
        <end position="161"/>
    </location>
</feature>
<dbReference type="EMBL" id="LAZR01000002">
    <property type="protein sequence ID" value="KKO11807.1"/>
    <property type="molecule type" value="Genomic_DNA"/>
</dbReference>
<reference evidence="2" key="1">
    <citation type="journal article" date="2015" name="Nature">
        <title>Complex archaea that bridge the gap between prokaryotes and eukaryotes.</title>
        <authorList>
            <person name="Spang A."/>
            <person name="Saw J.H."/>
            <person name="Jorgensen S.L."/>
            <person name="Zaremba-Niedzwiedzka K."/>
            <person name="Martijn J."/>
            <person name="Lind A.E."/>
            <person name="van Eijk R."/>
            <person name="Schleper C."/>
            <person name="Guy L."/>
            <person name="Ettema T.J."/>
        </authorList>
    </citation>
    <scope>NUCLEOTIDE SEQUENCE</scope>
</reference>
<dbReference type="AlphaFoldDB" id="A0A0F9YHS0"/>
<keyword evidence="1" id="KW-1133">Transmembrane helix</keyword>
<feature type="transmembrane region" description="Helical" evidence="1">
    <location>
        <begin position="100"/>
        <end position="123"/>
    </location>
</feature>
<keyword evidence="1" id="KW-0472">Membrane</keyword>
<feature type="transmembrane region" description="Helical" evidence="1">
    <location>
        <begin position="69"/>
        <end position="88"/>
    </location>
</feature>
<sequence>MSILDWLEAIIKLGLPMAVLGGLMFNWLYGAGQLSRDDGHQAIRQRLAELRKQHKTNKSKHGNYLYKQWLFFGGGFYGLTVLWTLLVIEVGEMFSFILNFDLAALLANGIVALFVNLVVSQLGNIVTALLWFGYWPDAGGSSVVIWVGIAYAGYLSGIHLAREGDSLHGLADLKSRIKLRRQGMKDKNVK</sequence>
<proteinExistence type="predicted"/>